<evidence type="ECO:0000259" key="4">
    <source>
        <dbReference type="Pfam" id="PF03466"/>
    </source>
</evidence>
<dbReference type="PANTHER" id="PTHR30579:SF0">
    <property type="entry name" value="HTH-TYPE TRANSCRIPTIONAL ACTIVATOR ALLS"/>
    <property type="match status" value="1"/>
</dbReference>
<dbReference type="PANTHER" id="PTHR30579">
    <property type="entry name" value="TRANSCRIPTIONAL REGULATOR"/>
    <property type="match status" value="1"/>
</dbReference>
<dbReference type="Gene3D" id="3.40.190.10">
    <property type="entry name" value="Periplasmic binding protein-like II"/>
    <property type="match status" value="1"/>
</dbReference>
<dbReference type="EMBL" id="LR134238">
    <property type="protein sequence ID" value="VED12820.1"/>
    <property type="molecule type" value="Genomic_DNA"/>
</dbReference>
<keyword evidence="3" id="KW-0804">Transcription</keyword>
<accession>A0A447XBD9</accession>
<dbReference type="InterPro" id="IPR005119">
    <property type="entry name" value="LysR_subst-bd"/>
</dbReference>
<dbReference type="GO" id="GO:0003700">
    <property type="term" value="F:DNA-binding transcription factor activity"/>
    <property type="evidence" value="ECO:0007669"/>
    <property type="project" value="TreeGrafter"/>
</dbReference>
<gene>
    <name evidence="5" type="primary">allS_3</name>
    <name evidence="5" type="ORF">NCTC9044_03668</name>
</gene>
<keyword evidence="1" id="KW-0805">Transcription regulation</keyword>
<dbReference type="AlphaFoldDB" id="A0A447XBD9"/>
<keyword evidence="2" id="KW-0238">DNA-binding</keyword>
<name>A0A447XBD9_ECOLX</name>
<evidence type="ECO:0000256" key="1">
    <source>
        <dbReference type="ARBA" id="ARBA00023015"/>
    </source>
</evidence>
<dbReference type="Pfam" id="PF03466">
    <property type="entry name" value="LysR_substrate"/>
    <property type="match status" value="1"/>
</dbReference>
<evidence type="ECO:0000313" key="5">
    <source>
        <dbReference type="EMBL" id="VED12820.1"/>
    </source>
</evidence>
<dbReference type="InterPro" id="IPR050176">
    <property type="entry name" value="LTTR"/>
</dbReference>
<dbReference type="GO" id="GO:0003677">
    <property type="term" value="F:DNA binding"/>
    <property type="evidence" value="ECO:0007669"/>
    <property type="project" value="UniProtKB-KW"/>
</dbReference>
<evidence type="ECO:0000313" key="6">
    <source>
        <dbReference type="Proteomes" id="UP000271797"/>
    </source>
</evidence>
<evidence type="ECO:0000256" key="3">
    <source>
        <dbReference type="ARBA" id="ARBA00023163"/>
    </source>
</evidence>
<sequence length="128" mass="14197">MAADHPLANVEEPLTEAQLRRFPAVNIEDSARTLTKRVAWRLPGQKEIIVPDMETKIAAHLAGVGIGFLPKSLCQSMIDNQQLVSRVIPTMRPPSPLSLAWRKFGSGQSGRRYCDLVYPAQARKSADF</sequence>
<organism evidence="5 6">
    <name type="scientific">Escherichia coli</name>
    <dbReference type="NCBI Taxonomy" id="562"/>
    <lineage>
        <taxon>Bacteria</taxon>
        <taxon>Pseudomonadati</taxon>
        <taxon>Pseudomonadota</taxon>
        <taxon>Gammaproteobacteria</taxon>
        <taxon>Enterobacterales</taxon>
        <taxon>Enterobacteriaceae</taxon>
        <taxon>Escherichia</taxon>
    </lineage>
</organism>
<reference evidence="5 6" key="1">
    <citation type="submission" date="2018-12" db="EMBL/GenBank/DDBJ databases">
        <authorList>
            <consortium name="Pathogen Informatics"/>
        </authorList>
    </citation>
    <scope>NUCLEOTIDE SEQUENCE [LARGE SCALE GENOMIC DNA]</scope>
    <source>
        <strain evidence="5 6">NCTC9044</strain>
    </source>
</reference>
<dbReference type="SUPFAM" id="SSF53850">
    <property type="entry name" value="Periplasmic binding protein-like II"/>
    <property type="match status" value="1"/>
</dbReference>
<dbReference type="Proteomes" id="UP000271797">
    <property type="component" value="Chromosome"/>
</dbReference>
<evidence type="ECO:0000256" key="2">
    <source>
        <dbReference type="ARBA" id="ARBA00023125"/>
    </source>
</evidence>
<protein>
    <submittedName>
        <fullName evidence="5">LysR family transcriptional regulator</fullName>
    </submittedName>
</protein>
<proteinExistence type="predicted"/>
<feature type="domain" description="LysR substrate-binding" evidence="4">
    <location>
        <begin position="2"/>
        <end position="103"/>
    </location>
</feature>